<feature type="domain" description="CCHC-type" evidence="15">
    <location>
        <begin position="749"/>
        <end position="763"/>
    </location>
</feature>
<keyword evidence="7 12" id="KW-0238">DNA-binding</keyword>
<dbReference type="PANTHER" id="PTHR21358:SF4">
    <property type="entry name" value="PROTEIN MAELSTROM HOMOLOG"/>
    <property type="match status" value="1"/>
</dbReference>
<dbReference type="GO" id="GO:0007283">
    <property type="term" value="P:spermatogenesis"/>
    <property type="evidence" value="ECO:0007669"/>
    <property type="project" value="TreeGrafter"/>
</dbReference>
<evidence type="ECO:0000256" key="4">
    <source>
        <dbReference type="ARBA" id="ARBA00022473"/>
    </source>
</evidence>
<feature type="compositionally biased region" description="Gly residues" evidence="13">
    <location>
        <begin position="417"/>
        <end position="427"/>
    </location>
</feature>
<keyword evidence="5" id="KW-0963">Cytoplasm</keyword>
<keyword evidence="11" id="KW-0862">Zinc</keyword>
<keyword evidence="10" id="KW-0469">Meiosis</keyword>
<dbReference type="PROSITE" id="PS50158">
    <property type="entry name" value="ZF_CCHC"/>
    <property type="match status" value="1"/>
</dbReference>
<feature type="compositionally biased region" description="Polar residues" evidence="13">
    <location>
        <begin position="442"/>
        <end position="464"/>
    </location>
</feature>
<evidence type="ECO:0000256" key="5">
    <source>
        <dbReference type="ARBA" id="ARBA00022490"/>
    </source>
</evidence>
<dbReference type="GO" id="GO:0034587">
    <property type="term" value="P:piRNA processing"/>
    <property type="evidence" value="ECO:0007669"/>
    <property type="project" value="TreeGrafter"/>
</dbReference>
<keyword evidence="4" id="KW-0217">Developmental protein</keyword>
<feature type="region of interest" description="Disordered" evidence="13">
    <location>
        <begin position="341"/>
        <end position="464"/>
    </location>
</feature>
<dbReference type="SMART" id="SM00343">
    <property type="entry name" value="ZnF_C2HC"/>
    <property type="match status" value="1"/>
</dbReference>
<dbReference type="EMBL" id="UYJE01009870">
    <property type="protein sequence ID" value="VDI77676.1"/>
    <property type="molecule type" value="Genomic_DNA"/>
</dbReference>
<dbReference type="Gene3D" id="4.10.60.10">
    <property type="entry name" value="Zinc finger, CCHC-type"/>
    <property type="match status" value="1"/>
</dbReference>
<evidence type="ECO:0000259" key="14">
    <source>
        <dbReference type="PROSITE" id="PS50118"/>
    </source>
</evidence>
<keyword evidence="8" id="KW-0943">RNA-mediated gene silencing</keyword>
<proteinExistence type="inferred from homology"/>
<dbReference type="AlphaFoldDB" id="A0A8B6HEC2"/>
<name>A0A8B6HEC2_MYTGA</name>
<dbReference type="GO" id="GO:0045892">
    <property type="term" value="P:negative regulation of DNA-templated transcription"/>
    <property type="evidence" value="ECO:0007669"/>
    <property type="project" value="TreeGrafter"/>
</dbReference>
<evidence type="ECO:0000256" key="8">
    <source>
        <dbReference type="ARBA" id="ARBA00023158"/>
    </source>
</evidence>
<dbReference type="CDD" id="cd21992">
    <property type="entry name" value="HMG-box_MAEL"/>
    <property type="match status" value="1"/>
</dbReference>
<feature type="domain" description="HMG box" evidence="14">
    <location>
        <begin position="3"/>
        <end position="74"/>
    </location>
</feature>
<dbReference type="InterPro" id="IPR036910">
    <property type="entry name" value="HMG_box_dom_sf"/>
</dbReference>
<evidence type="ECO:0000256" key="2">
    <source>
        <dbReference type="ARBA" id="ARBA00004496"/>
    </source>
</evidence>
<dbReference type="Pfam" id="PF00098">
    <property type="entry name" value="zf-CCHC"/>
    <property type="match status" value="1"/>
</dbReference>
<evidence type="ECO:0000256" key="12">
    <source>
        <dbReference type="PROSITE-ProRule" id="PRU00267"/>
    </source>
</evidence>
<dbReference type="SUPFAM" id="SSF47095">
    <property type="entry name" value="HMG-box"/>
    <property type="match status" value="1"/>
</dbReference>
<dbReference type="Pfam" id="PF09011">
    <property type="entry name" value="HMG_box_2"/>
    <property type="match status" value="1"/>
</dbReference>
<sequence length="793" mass="89609">MPKKQVKNAFYFYMKELEPQLKREGRVFPHGMADIVPIAHPRWKILPEKEKERFEKISKEYKAKMRGAEGDKYRQDNTRTLLSERRDEYADLQKKRTKERNSVKSQWPTGKLLANEKFYLLNIQTLCKTDDGDYLPCEIGAIEYSIKSGITKTLHRFIEPGRIPTGYRYECKSKSEDTHQIPIERFEKSDANYRGLWIQLENFVNPNGEKPEYPPFYCMGSDVEELEYSLNWVHDKACLGYANRLKRVYNLEGLVQDLFGHIGHSVSETQVIDLMTAHTWDFEPKTRCDFHEELECKFCSLGFVNRYAYAISDSVCPLFGVQITPKHLPIREEGSVSCVVLPPSSMKIDRNQEARMPSRRRQNDNRPQQQQQTFQPAPTNRYAPTLNRGGDSDNDDDDEDDEEYTSLRRPHNPAYSGMGGVPGGAGRGLASLAPWSGVPVRPQNTPNIIDQSSFPSLGGSQSTMAPPGLSGIGRGNPIAGIGRGAPVAQIVNPDQKFAGRAMAPEPTFAPPPPASWQNDVKEPQKISGTVETCNLMDLVIEDDVNLSTPSPTVSPMTSPVQNTVEESKTNLNDNDIIAILMDIQRQLKNQNDIFSEMSTQVKLNQENIAQLVIARGNHVAENNTNTQNFSQNSIGLNMTTTEQTNQVSVTQQLAAGPSTDNTYTPRPVSTNDVRESSRVQQLQREEPNLEVHSLMHKGKTEDFEVCRTESPNQYVANAEFKTGLDELIDFEDIKKDQFNANSSYRVNTCYSCHQEGHYSRDCPFSRGKRGKPENMNTFGGNPQFGFISQDYQK</sequence>
<dbReference type="InterPro" id="IPR001878">
    <property type="entry name" value="Znf_CCHC"/>
</dbReference>
<feature type="DNA-binding region" description="HMG box" evidence="12">
    <location>
        <begin position="3"/>
        <end position="74"/>
    </location>
</feature>
<evidence type="ECO:0000313" key="17">
    <source>
        <dbReference type="Proteomes" id="UP000596742"/>
    </source>
</evidence>
<keyword evidence="6" id="KW-0221">Differentiation</keyword>
<dbReference type="Proteomes" id="UP000596742">
    <property type="component" value="Unassembled WGS sequence"/>
</dbReference>
<dbReference type="InterPro" id="IPR039259">
    <property type="entry name" value="Protein_maelstrom"/>
</dbReference>
<dbReference type="GO" id="GO:0043565">
    <property type="term" value="F:sequence-specific DNA binding"/>
    <property type="evidence" value="ECO:0007669"/>
    <property type="project" value="TreeGrafter"/>
</dbReference>
<dbReference type="OrthoDB" id="24555at2759"/>
<comment type="caution">
    <text evidence="16">The sequence shown here is derived from an EMBL/GenBank/DDBJ whole genome shotgun (WGS) entry which is preliminary data.</text>
</comment>
<gene>
    <name evidence="16" type="ORF">MGAL_10B077442</name>
</gene>
<keyword evidence="9 12" id="KW-0539">Nucleus</keyword>
<dbReference type="GO" id="GO:0030154">
    <property type="term" value="P:cell differentiation"/>
    <property type="evidence" value="ECO:0007669"/>
    <property type="project" value="UniProtKB-KW"/>
</dbReference>
<dbReference type="Pfam" id="PF13017">
    <property type="entry name" value="Maelstrom"/>
    <property type="match status" value="1"/>
</dbReference>
<evidence type="ECO:0000256" key="9">
    <source>
        <dbReference type="ARBA" id="ARBA00023242"/>
    </source>
</evidence>
<dbReference type="PANTHER" id="PTHR21358">
    <property type="entry name" value="PROTEIN MAELSTROM HOMOLOG"/>
    <property type="match status" value="1"/>
</dbReference>
<evidence type="ECO:0000256" key="13">
    <source>
        <dbReference type="SAM" id="MobiDB-lite"/>
    </source>
</evidence>
<comment type="similarity">
    <text evidence="3">Belongs to the maelstrom family.</text>
</comment>
<keyword evidence="17" id="KW-1185">Reference proteome</keyword>
<dbReference type="PROSITE" id="PS50118">
    <property type="entry name" value="HMG_BOX_2"/>
    <property type="match status" value="1"/>
</dbReference>
<dbReference type="GO" id="GO:0005634">
    <property type="term" value="C:nucleus"/>
    <property type="evidence" value="ECO:0007669"/>
    <property type="project" value="UniProtKB-SubCell"/>
</dbReference>
<dbReference type="SUPFAM" id="SSF57756">
    <property type="entry name" value="Retrovirus zinc finger-like domains"/>
    <property type="match status" value="1"/>
</dbReference>
<feature type="compositionally biased region" description="Low complexity" evidence="13">
    <location>
        <begin position="365"/>
        <end position="378"/>
    </location>
</feature>
<dbReference type="GO" id="GO:0008270">
    <property type="term" value="F:zinc ion binding"/>
    <property type="evidence" value="ECO:0007669"/>
    <property type="project" value="UniProtKB-KW"/>
</dbReference>
<organism evidence="16 17">
    <name type="scientific">Mytilus galloprovincialis</name>
    <name type="common">Mediterranean mussel</name>
    <dbReference type="NCBI Taxonomy" id="29158"/>
    <lineage>
        <taxon>Eukaryota</taxon>
        <taxon>Metazoa</taxon>
        <taxon>Spiralia</taxon>
        <taxon>Lophotrochozoa</taxon>
        <taxon>Mollusca</taxon>
        <taxon>Bivalvia</taxon>
        <taxon>Autobranchia</taxon>
        <taxon>Pteriomorphia</taxon>
        <taxon>Mytilida</taxon>
        <taxon>Mytiloidea</taxon>
        <taxon>Mytilidae</taxon>
        <taxon>Mytilinae</taxon>
        <taxon>Mytilus</taxon>
    </lineage>
</organism>
<evidence type="ECO:0000256" key="11">
    <source>
        <dbReference type="PROSITE-ProRule" id="PRU00047"/>
    </source>
</evidence>
<evidence type="ECO:0000256" key="3">
    <source>
        <dbReference type="ARBA" id="ARBA00007057"/>
    </source>
</evidence>
<dbReference type="InterPro" id="IPR009071">
    <property type="entry name" value="HMG_box_dom"/>
</dbReference>
<reference evidence="16" key="1">
    <citation type="submission" date="2018-11" db="EMBL/GenBank/DDBJ databases">
        <authorList>
            <person name="Alioto T."/>
            <person name="Alioto T."/>
        </authorList>
    </citation>
    <scope>NUCLEOTIDE SEQUENCE</scope>
</reference>
<dbReference type="InterPro" id="IPR024970">
    <property type="entry name" value="Maelstrom"/>
</dbReference>
<dbReference type="Gene3D" id="1.10.30.10">
    <property type="entry name" value="High mobility group box domain"/>
    <property type="match status" value="1"/>
</dbReference>
<keyword evidence="11" id="KW-0479">Metal-binding</keyword>
<dbReference type="GO" id="GO:0060964">
    <property type="term" value="P:regulation of miRNA-mediated gene silencing"/>
    <property type="evidence" value="ECO:0007669"/>
    <property type="project" value="InterPro"/>
</dbReference>
<evidence type="ECO:0000256" key="1">
    <source>
        <dbReference type="ARBA" id="ARBA00004123"/>
    </source>
</evidence>
<dbReference type="GO" id="GO:0007140">
    <property type="term" value="P:male meiotic nuclear division"/>
    <property type="evidence" value="ECO:0007669"/>
    <property type="project" value="TreeGrafter"/>
</dbReference>
<protein>
    <submittedName>
        <fullName evidence="16">Protein maelstrom</fullName>
    </submittedName>
</protein>
<evidence type="ECO:0000259" key="15">
    <source>
        <dbReference type="PROSITE" id="PS50158"/>
    </source>
</evidence>
<evidence type="ECO:0000256" key="10">
    <source>
        <dbReference type="ARBA" id="ARBA00023254"/>
    </source>
</evidence>
<feature type="compositionally biased region" description="Acidic residues" evidence="13">
    <location>
        <begin position="392"/>
        <end position="404"/>
    </location>
</feature>
<dbReference type="InterPro" id="IPR036875">
    <property type="entry name" value="Znf_CCHC_sf"/>
</dbReference>
<comment type="subcellular location">
    <subcellularLocation>
        <location evidence="2">Cytoplasm</location>
    </subcellularLocation>
    <subcellularLocation>
        <location evidence="1">Nucleus</location>
    </subcellularLocation>
</comment>
<evidence type="ECO:0000256" key="6">
    <source>
        <dbReference type="ARBA" id="ARBA00022782"/>
    </source>
</evidence>
<dbReference type="GO" id="GO:0043186">
    <property type="term" value="C:P granule"/>
    <property type="evidence" value="ECO:0007669"/>
    <property type="project" value="TreeGrafter"/>
</dbReference>
<accession>A0A8B6HEC2</accession>
<evidence type="ECO:0000256" key="7">
    <source>
        <dbReference type="ARBA" id="ARBA00023125"/>
    </source>
</evidence>
<feature type="region of interest" description="Disordered" evidence="13">
    <location>
        <begin position="501"/>
        <end position="520"/>
    </location>
</feature>
<keyword evidence="11" id="KW-0863">Zinc-finger</keyword>
<evidence type="ECO:0000313" key="16">
    <source>
        <dbReference type="EMBL" id="VDI77676.1"/>
    </source>
</evidence>